<dbReference type="Proteomes" id="UP000008207">
    <property type="component" value="Chromosome"/>
</dbReference>
<keyword evidence="3" id="KW-1185">Reference proteome</keyword>
<reference evidence="2 3" key="1">
    <citation type="submission" date="2009-01" db="EMBL/GenBank/DDBJ databases">
        <title>Complete sequence of chromosome of Methylobacterium nodulans ORS 2060.</title>
        <authorList>
            <consortium name="US DOE Joint Genome Institute"/>
            <person name="Lucas S."/>
            <person name="Copeland A."/>
            <person name="Lapidus A."/>
            <person name="Glavina del Rio T."/>
            <person name="Dalin E."/>
            <person name="Tice H."/>
            <person name="Bruce D."/>
            <person name="Goodwin L."/>
            <person name="Pitluck S."/>
            <person name="Sims D."/>
            <person name="Brettin T."/>
            <person name="Detter J.C."/>
            <person name="Han C."/>
            <person name="Larimer F."/>
            <person name="Land M."/>
            <person name="Hauser L."/>
            <person name="Kyrpides N."/>
            <person name="Ivanova N."/>
            <person name="Marx C.J."/>
            <person name="Richardson P."/>
        </authorList>
    </citation>
    <scope>NUCLEOTIDE SEQUENCE [LARGE SCALE GENOMIC DNA]</scope>
    <source>
        <strain evidence="3">LMG 21967 / CNCM I-2342 / ORS 2060</strain>
    </source>
</reference>
<evidence type="ECO:0000256" key="1">
    <source>
        <dbReference type="SAM" id="MobiDB-lite"/>
    </source>
</evidence>
<name>B8IK35_METNO</name>
<proteinExistence type="predicted"/>
<evidence type="ECO:0000313" key="2">
    <source>
        <dbReference type="EMBL" id="ACL60048.1"/>
    </source>
</evidence>
<dbReference type="RefSeq" id="WP_015931666.1">
    <property type="nucleotide sequence ID" value="NC_011894.1"/>
</dbReference>
<dbReference type="AlphaFoldDB" id="B8IK35"/>
<feature type="region of interest" description="Disordered" evidence="1">
    <location>
        <begin position="42"/>
        <end position="79"/>
    </location>
</feature>
<dbReference type="OrthoDB" id="8005454at2"/>
<protein>
    <submittedName>
        <fullName evidence="2">Uncharacterized protein</fullName>
    </submittedName>
</protein>
<sequence length="79" mass="8428">MTSPGQWQRTLDAILALTDEIARLSPDCADRAMQIARLMRNLEPPPGESCTGAPEADSDTEPEVGALTHALSSQPTRAP</sequence>
<accession>B8IK35</accession>
<dbReference type="HOGENOM" id="CLU_2602014_0_0_5"/>
<gene>
    <name evidence="2" type="ordered locus">Mnod_5202</name>
</gene>
<feature type="compositionally biased region" description="Polar residues" evidence="1">
    <location>
        <begin position="70"/>
        <end position="79"/>
    </location>
</feature>
<dbReference type="KEGG" id="mno:Mnod_5202"/>
<organism evidence="2 3">
    <name type="scientific">Methylobacterium nodulans (strain LMG 21967 / CNCM I-2342 / ORS 2060)</name>
    <dbReference type="NCBI Taxonomy" id="460265"/>
    <lineage>
        <taxon>Bacteria</taxon>
        <taxon>Pseudomonadati</taxon>
        <taxon>Pseudomonadota</taxon>
        <taxon>Alphaproteobacteria</taxon>
        <taxon>Hyphomicrobiales</taxon>
        <taxon>Methylobacteriaceae</taxon>
        <taxon>Methylobacterium</taxon>
    </lineage>
</organism>
<evidence type="ECO:0000313" key="3">
    <source>
        <dbReference type="Proteomes" id="UP000008207"/>
    </source>
</evidence>
<dbReference type="EMBL" id="CP001349">
    <property type="protein sequence ID" value="ACL60048.1"/>
    <property type="molecule type" value="Genomic_DNA"/>
</dbReference>